<dbReference type="AlphaFoldDB" id="V4A817"/>
<dbReference type="KEGG" id="lgi:LOTGIDRAFT_158347"/>
<organism evidence="1 2">
    <name type="scientific">Lottia gigantea</name>
    <name type="common">Giant owl limpet</name>
    <dbReference type="NCBI Taxonomy" id="225164"/>
    <lineage>
        <taxon>Eukaryota</taxon>
        <taxon>Metazoa</taxon>
        <taxon>Spiralia</taxon>
        <taxon>Lophotrochozoa</taxon>
        <taxon>Mollusca</taxon>
        <taxon>Gastropoda</taxon>
        <taxon>Patellogastropoda</taxon>
        <taxon>Lottioidea</taxon>
        <taxon>Lottiidae</taxon>
        <taxon>Lottia</taxon>
    </lineage>
</organism>
<proteinExistence type="predicted"/>
<dbReference type="GeneID" id="20237688"/>
<evidence type="ECO:0000313" key="1">
    <source>
        <dbReference type="EMBL" id="ESP00119.1"/>
    </source>
</evidence>
<dbReference type="RefSeq" id="XP_009049310.1">
    <property type="nucleotide sequence ID" value="XM_009051062.1"/>
</dbReference>
<accession>V4A817</accession>
<dbReference type="EMBL" id="KB200869">
    <property type="protein sequence ID" value="ESP00119.1"/>
    <property type="molecule type" value="Genomic_DNA"/>
</dbReference>
<dbReference type="HOGENOM" id="CLU_1867410_0_0_1"/>
<name>V4A817_LOTGI</name>
<gene>
    <name evidence="1" type="ORF">LOTGIDRAFT_158347</name>
</gene>
<dbReference type="CTD" id="20237688"/>
<sequence length="137" mass="15936">MSFWHHTVMSAGQSGGRRGPDLTLGPPFEKAWFNDFDSNRFSLLDQLESFIDDDFNDDYANDYNSFDLNNYYDDYENDYLVYKDCKYLNEPRINEHYTTYSFHDGGKAGKNYPARNGFDMLDAITKADVNRATTLQS</sequence>
<evidence type="ECO:0000313" key="2">
    <source>
        <dbReference type="Proteomes" id="UP000030746"/>
    </source>
</evidence>
<reference evidence="1 2" key="1">
    <citation type="journal article" date="2013" name="Nature">
        <title>Insights into bilaterian evolution from three spiralian genomes.</title>
        <authorList>
            <person name="Simakov O."/>
            <person name="Marletaz F."/>
            <person name="Cho S.J."/>
            <person name="Edsinger-Gonzales E."/>
            <person name="Havlak P."/>
            <person name="Hellsten U."/>
            <person name="Kuo D.H."/>
            <person name="Larsson T."/>
            <person name="Lv J."/>
            <person name="Arendt D."/>
            <person name="Savage R."/>
            <person name="Osoegawa K."/>
            <person name="de Jong P."/>
            <person name="Grimwood J."/>
            <person name="Chapman J.A."/>
            <person name="Shapiro H."/>
            <person name="Aerts A."/>
            <person name="Otillar R.P."/>
            <person name="Terry A.Y."/>
            <person name="Boore J.L."/>
            <person name="Grigoriev I.V."/>
            <person name="Lindberg D.R."/>
            <person name="Seaver E.C."/>
            <person name="Weisblat D.A."/>
            <person name="Putnam N.H."/>
            <person name="Rokhsar D.S."/>
        </authorList>
    </citation>
    <scope>NUCLEOTIDE SEQUENCE [LARGE SCALE GENOMIC DNA]</scope>
</reference>
<protein>
    <submittedName>
        <fullName evidence="1">Uncharacterized protein</fullName>
    </submittedName>
</protein>
<dbReference type="Proteomes" id="UP000030746">
    <property type="component" value="Unassembled WGS sequence"/>
</dbReference>
<keyword evidence="2" id="KW-1185">Reference proteome</keyword>